<dbReference type="AlphaFoldDB" id="A0A1I4WCA9"/>
<protein>
    <submittedName>
        <fullName evidence="1">Uncharacterized protein</fullName>
    </submittedName>
</protein>
<evidence type="ECO:0000313" key="1">
    <source>
        <dbReference type="EMBL" id="SFN11434.1"/>
    </source>
</evidence>
<reference evidence="2" key="1">
    <citation type="submission" date="2016-10" db="EMBL/GenBank/DDBJ databases">
        <authorList>
            <person name="Varghese N."/>
            <person name="Submissions S."/>
        </authorList>
    </citation>
    <scope>NUCLEOTIDE SEQUENCE [LARGE SCALE GENOMIC DNA]</scope>
    <source>
        <strain evidence="2">N6PO6</strain>
    </source>
</reference>
<keyword evidence="2" id="KW-1185">Reference proteome</keyword>
<sequence>MQIADMRIAFDYAMVIEPGDHRVTCFSDFLKELQALNVRWACQ</sequence>
<organism evidence="1 2">
    <name type="scientific">Izhakiella capsodis</name>
    <dbReference type="NCBI Taxonomy" id="1367852"/>
    <lineage>
        <taxon>Bacteria</taxon>
        <taxon>Pseudomonadati</taxon>
        <taxon>Pseudomonadota</taxon>
        <taxon>Gammaproteobacteria</taxon>
        <taxon>Enterobacterales</taxon>
        <taxon>Erwiniaceae</taxon>
        <taxon>Izhakiella</taxon>
    </lineage>
</organism>
<dbReference type="Proteomes" id="UP000242222">
    <property type="component" value="Unassembled WGS sequence"/>
</dbReference>
<dbReference type="EMBL" id="FOVC01000002">
    <property type="protein sequence ID" value="SFN11434.1"/>
    <property type="molecule type" value="Genomic_DNA"/>
</dbReference>
<evidence type="ECO:0000313" key="2">
    <source>
        <dbReference type="Proteomes" id="UP000242222"/>
    </source>
</evidence>
<gene>
    <name evidence="1" type="ORF">SAMN05216516_102427</name>
</gene>
<proteinExistence type="predicted"/>
<name>A0A1I4WCA9_9GAMM</name>
<accession>A0A1I4WCA9</accession>